<dbReference type="PANTHER" id="PTHR31284">
    <property type="entry name" value="ACID PHOSPHATASE-LIKE PROTEIN"/>
    <property type="match status" value="1"/>
</dbReference>
<evidence type="ECO:0000313" key="1">
    <source>
        <dbReference type="EMBL" id="CAB4714383.1"/>
    </source>
</evidence>
<accession>A0A6J6QXL8</accession>
<organism evidence="1">
    <name type="scientific">freshwater metagenome</name>
    <dbReference type="NCBI Taxonomy" id="449393"/>
    <lineage>
        <taxon>unclassified sequences</taxon>
        <taxon>metagenomes</taxon>
        <taxon>ecological metagenomes</taxon>
    </lineage>
</organism>
<proteinExistence type="predicted"/>
<dbReference type="PANTHER" id="PTHR31284:SF10">
    <property type="entry name" value="ACID PHOSPHATASE-LIKE PROTEIN"/>
    <property type="match status" value="1"/>
</dbReference>
<dbReference type="InterPro" id="IPR023214">
    <property type="entry name" value="HAD_sf"/>
</dbReference>
<dbReference type="Gene3D" id="3.40.50.1000">
    <property type="entry name" value="HAD superfamily/HAD-like"/>
    <property type="match status" value="1"/>
</dbReference>
<protein>
    <submittedName>
        <fullName evidence="1">Unannotated protein</fullName>
    </submittedName>
</protein>
<reference evidence="1" key="1">
    <citation type="submission" date="2020-05" db="EMBL/GenBank/DDBJ databases">
        <authorList>
            <person name="Chiriac C."/>
            <person name="Salcher M."/>
            <person name="Ghai R."/>
            <person name="Kavagutti S V."/>
        </authorList>
    </citation>
    <scope>NUCLEOTIDE SEQUENCE</scope>
</reference>
<dbReference type="EMBL" id="CAEZXR010000193">
    <property type="protein sequence ID" value="CAB4714383.1"/>
    <property type="molecule type" value="Genomic_DNA"/>
</dbReference>
<dbReference type="Pfam" id="PF03767">
    <property type="entry name" value="Acid_phosphat_B"/>
    <property type="match status" value="1"/>
</dbReference>
<dbReference type="AlphaFoldDB" id="A0A6J6QXL8"/>
<sequence length="187" mass="20578">MSRRRQTLSIIALVAALVLGLAPAASATVPSEEQWRADVRQAMAGGRAYLTERAADDRPGDGRLALNLDIDNSMLATEYDTGKAIAVVRRFTRHARSLGMAVLVNTARIVDKRAHTLVALRAAGYRIDGLCMREAGVRVAAGKQRCRREFVRDGYTLVANVGNRETDFLGGNYERAFRLPNYDNQLT</sequence>
<name>A0A6J6QXL8_9ZZZZ</name>
<dbReference type="InterPro" id="IPR005519">
    <property type="entry name" value="Acid_phosphat_B-like"/>
</dbReference>
<gene>
    <name evidence="1" type="ORF">UFOPK2579_01617</name>
</gene>